<evidence type="ECO:0000313" key="3">
    <source>
        <dbReference type="Proteomes" id="UP000245207"/>
    </source>
</evidence>
<accession>A0A2U1Q5N3</accession>
<evidence type="ECO:0000313" key="2">
    <source>
        <dbReference type="EMBL" id="PWA93283.1"/>
    </source>
</evidence>
<dbReference type="STRING" id="35608.A0A2U1Q5N3"/>
<keyword evidence="2" id="KW-0347">Helicase</keyword>
<dbReference type="Proteomes" id="UP000245207">
    <property type="component" value="Unassembled WGS sequence"/>
</dbReference>
<dbReference type="OrthoDB" id="1749468at2759"/>
<dbReference type="AlphaFoldDB" id="A0A2U1Q5N3"/>
<feature type="region of interest" description="Disordered" evidence="1">
    <location>
        <begin position="60"/>
        <end position="108"/>
    </location>
</feature>
<gene>
    <name evidence="2" type="ORF">CTI12_AA067150</name>
</gene>
<proteinExistence type="predicted"/>
<keyword evidence="3" id="KW-1185">Reference proteome</keyword>
<keyword evidence="2" id="KW-0378">Hydrolase</keyword>
<protein>
    <submittedName>
        <fullName evidence="2">RNA helicase</fullName>
    </submittedName>
</protein>
<name>A0A2U1Q5N3_ARTAN</name>
<evidence type="ECO:0000256" key="1">
    <source>
        <dbReference type="SAM" id="MobiDB-lite"/>
    </source>
</evidence>
<sequence>MVLVHALKSFHICNSTKSTKSEGRRCYAIPTRGAIHGPVGGIPHVPQPGSRGFSAAGRGNAGHLPHQQQQPIGAGMGSGFNFPSMETPNSQPSPGGPLSQPGFVSNMTQGASQTYRDGFSVGGMSQDFLGDDFKSQGSHVQYNVGDLSTQFSIIIGSY</sequence>
<dbReference type="GO" id="GO:0004386">
    <property type="term" value="F:helicase activity"/>
    <property type="evidence" value="ECO:0007669"/>
    <property type="project" value="UniProtKB-KW"/>
</dbReference>
<comment type="caution">
    <text evidence="2">The sequence shown here is derived from an EMBL/GenBank/DDBJ whole genome shotgun (WGS) entry which is preliminary data.</text>
</comment>
<feature type="compositionally biased region" description="Low complexity" evidence="1">
    <location>
        <begin position="88"/>
        <end position="102"/>
    </location>
</feature>
<keyword evidence="2" id="KW-0547">Nucleotide-binding</keyword>
<dbReference type="EMBL" id="PKPP01000398">
    <property type="protein sequence ID" value="PWA93283.1"/>
    <property type="molecule type" value="Genomic_DNA"/>
</dbReference>
<keyword evidence="2" id="KW-0067">ATP-binding</keyword>
<reference evidence="2 3" key="1">
    <citation type="journal article" date="2018" name="Mol. Plant">
        <title>The genome of Artemisia annua provides insight into the evolution of Asteraceae family and artemisinin biosynthesis.</title>
        <authorList>
            <person name="Shen Q."/>
            <person name="Zhang L."/>
            <person name="Liao Z."/>
            <person name="Wang S."/>
            <person name="Yan T."/>
            <person name="Shi P."/>
            <person name="Liu M."/>
            <person name="Fu X."/>
            <person name="Pan Q."/>
            <person name="Wang Y."/>
            <person name="Lv Z."/>
            <person name="Lu X."/>
            <person name="Zhang F."/>
            <person name="Jiang W."/>
            <person name="Ma Y."/>
            <person name="Chen M."/>
            <person name="Hao X."/>
            <person name="Li L."/>
            <person name="Tang Y."/>
            <person name="Lv G."/>
            <person name="Zhou Y."/>
            <person name="Sun X."/>
            <person name="Brodelius P.E."/>
            <person name="Rose J.K.C."/>
            <person name="Tang K."/>
        </authorList>
    </citation>
    <scope>NUCLEOTIDE SEQUENCE [LARGE SCALE GENOMIC DNA]</scope>
    <source>
        <strain evidence="3">cv. Huhao1</strain>
        <tissue evidence="2">Leaf</tissue>
    </source>
</reference>
<organism evidence="2 3">
    <name type="scientific">Artemisia annua</name>
    <name type="common">Sweet wormwood</name>
    <dbReference type="NCBI Taxonomy" id="35608"/>
    <lineage>
        <taxon>Eukaryota</taxon>
        <taxon>Viridiplantae</taxon>
        <taxon>Streptophyta</taxon>
        <taxon>Embryophyta</taxon>
        <taxon>Tracheophyta</taxon>
        <taxon>Spermatophyta</taxon>
        <taxon>Magnoliopsida</taxon>
        <taxon>eudicotyledons</taxon>
        <taxon>Gunneridae</taxon>
        <taxon>Pentapetalae</taxon>
        <taxon>asterids</taxon>
        <taxon>campanulids</taxon>
        <taxon>Asterales</taxon>
        <taxon>Asteraceae</taxon>
        <taxon>Asteroideae</taxon>
        <taxon>Anthemideae</taxon>
        <taxon>Artemisiinae</taxon>
        <taxon>Artemisia</taxon>
    </lineage>
</organism>